<evidence type="ECO:0000256" key="1">
    <source>
        <dbReference type="ARBA" id="ARBA00004123"/>
    </source>
</evidence>
<evidence type="ECO:0000256" key="13">
    <source>
        <dbReference type="ARBA" id="ARBA00023221"/>
    </source>
</evidence>
<name>A0A2J8J387_PANTR</name>
<dbReference type="GO" id="GO:0000139">
    <property type="term" value="C:Golgi membrane"/>
    <property type="evidence" value="ECO:0007669"/>
    <property type="project" value="UniProtKB-SubCell"/>
</dbReference>
<dbReference type="GO" id="GO:0046983">
    <property type="term" value="F:protein dimerization activity"/>
    <property type="evidence" value="ECO:0007669"/>
    <property type="project" value="InterPro"/>
</dbReference>
<evidence type="ECO:0000256" key="6">
    <source>
        <dbReference type="ARBA" id="ARBA00023015"/>
    </source>
</evidence>
<reference evidence="17 18" key="1">
    <citation type="submission" date="2017-12" db="EMBL/GenBank/DDBJ databases">
        <title>High-resolution comparative analysis of great ape genomes.</title>
        <authorList>
            <person name="Pollen A."/>
            <person name="Hastie A."/>
            <person name="Hormozdiari F."/>
            <person name="Dougherty M."/>
            <person name="Liu R."/>
            <person name="Chaisson M."/>
            <person name="Hoppe E."/>
            <person name="Hill C."/>
            <person name="Pang A."/>
            <person name="Hillier L."/>
            <person name="Baker C."/>
            <person name="Armstrong J."/>
            <person name="Shendure J."/>
            <person name="Paten B."/>
            <person name="Wilson R."/>
            <person name="Chao H."/>
            <person name="Schneider V."/>
            <person name="Ventura M."/>
            <person name="Kronenberg Z."/>
            <person name="Murali S."/>
            <person name="Gordon D."/>
            <person name="Cantsilieris S."/>
            <person name="Munson K."/>
            <person name="Nelson B."/>
            <person name="Raja A."/>
            <person name="Underwood J."/>
            <person name="Diekhans M."/>
            <person name="Fiddes I."/>
            <person name="Haussler D."/>
            <person name="Eichler E."/>
        </authorList>
    </citation>
    <scope>NUCLEOTIDE SEQUENCE [LARGE SCALE GENOMIC DNA]</scope>
    <source>
        <strain evidence="17">Yerkes chimp pedigree #C0471</strain>
    </source>
</reference>
<comment type="caution">
    <text evidence="17">The sequence shown here is derived from an EMBL/GenBank/DDBJ whole genome shotgun (WGS) entry which is preliminary data.</text>
</comment>
<sequence length="1073" mass="113862">MDEPPFSEAALEQALGEPCDLDAALLTDIEDMLQLINNQDSDFPGLFDPPYAGSGAGGTDPASPDTSSPGSLSPPPATLSSSLEAFLSGPQAAPSPLSPPQPAPTPLKMYPSVPTFSPGPGIKEESVPLSILQTPTPQPLPGALLPQSFPAPAPPQFSSTPVLGYPSPPGGFSTGSPPGSTQQPLPGLPLASPPGVPPISLHTQVQSVVPQQLLTVTAAPTAAPVTTTVTSQIQQVPVLLQPHFIKADSLLLTAMKTDGATVKAAGLSPLVSGTTVQTGPLPLNKSAVLRKAIDYIRFLQHSNQKLKQENLSLRTAVHKSKSLKDLVSACGSGGNTDVLMEGVKTEVEDTLTPPPSDAGSPFQSSPLSLGSRGSGSGGSGSDSEPDSPVFEDSKAKPEQRPSLHSRGMLDRSRLALCTLVFLCLSCNPLASLLGARGLPSPSDTTSIYHSPGRNVLGTESRDGPGWAQWLLPPVVWLLNGLLVLVSLVLLFVYGEPVTRPHSGPAVYFWRHRKQADLDLARGDFAQAAQQLWLALRALGRPLPTSHLDLACSLLWNLIRHLLQRLWVGRWLAGRAGGLQQDCALRVDARASARDAALVYHKLHQLHTMGKHTGGHLTATNLALSALNLAECAGDAVSVATLAEIYVAAALRVKTSLPRALHFLTRFFLSSARQACLAQSGSVPPAMQWLCHPVGHRFFVDGDWSVLSTPWESLYSLAGNPVDPLAQVTQLFREHLLERALNCVTQPNPSPGSADGDKEFSDALGYLQLLNSCSDAAGAPACSFSISSSMATTTGVDPVAKWWASLTAVVIHWLRRDEEAAERLCPLVEHLPRVLQESERPLPRAALHSFKAARALLGCAKAESGPASLTICEKASGYLQDSLATTPASSSIDKAVQLFLCDLLLVVRTSLWRQQQPPAPAPAAQGTSSRPQASALELRGFQRDLSSLRRLAQSFRPAMRRVFLHEATARLMAGASPTRTHQLLDRSLRRRAGPGGKGGAVAELEPRPTRREHAEALLLASCYLPPGFLSAPGQRVGMLAEAARTLEKLGDRRLLHDCQQMLMRLGGGTTVTSS</sequence>
<accession>A0A2J8J387</accession>
<evidence type="ECO:0000256" key="11">
    <source>
        <dbReference type="ARBA" id="ARBA00023163"/>
    </source>
</evidence>
<keyword evidence="5" id="KW-0832">Ubl conjugation</keyword>
<keyword evidence="10" id="KW-0010">Activator</keyword>
<evidence type="ECO:0000256" key="8">
    <source>
        <dbReference type="ARBA" id="ARBA00023098"/>
    </source>
</evidence>
<dbReference type="SUPFAM" id="SSF47459">
    <property type="entry name" value="HLH, helix-loop-helix DNA-binding domain"/>
    <property type="match status" value="1"/>
</dbReference>
<keyword evidence="8" id="KW-0443">Lipid metabolism</keyword>
<keyword evidence="9" id="KW-0238">DNA-binding</keyword>
<keyword evidence="12" id="KW-1207">Sterol metabolism</keyword>
<dbReference type="PANTHER" id="PTHR46062:SF2">
    <property type="entry name" value="STEROL REGULATORY ELEMENT-BINDING PROTEIN 1"/>
    <property type="match status" value="1"/>
</dbReference>
<feature type="compositionally biased region" description="Pro residues" evidence="16">
    <location>
        <begin position="96"/>
        <end position="105"/>
    </location>
</feature>
<protein>
    <submittedName>
        <fullName evidence="17">SREBF1 isoform 8</fullName>
    </submittedName>
</protein>
<dbReference type="GO" id="GO:0008203">
    <property type="term" value="P:cholesterol metabolic process"/>
    <property type="evidence" value="ECO:0007669"/>
    <property type="project" value="UniProtKB-KW"/>
</dbReference>
<keyword evidence="7" id="KW-0333">Golgi apparatus</keyword>
<dbReference type="InterPro" id="IPR036638">
    <property type="entry name" value="HLH_DNA-bd_sf"/>
</dbReference>
<evidence type="ECO:0000256" key="7">
    <source>
        <dbReference type="ARBA" id="ARBA00023034"/>
    </source>
</evidence>
<keyword evidence="13" id="KW-0753">Steroid metabolism</keyword>
<comment type="subcellular location">
    <subcellularLocation>
        <location evidence="2">Cytoplasmic vesicle membrane</location>
    </subcellularLocation>
    <subcellularLocation>
        <location evidence="3">Golgi apparatus membrane</location>
    </subcellularLocation>
    <subcellularLocation>
        <location evidence="1">Nucleus</location>
    </subcellularLocation>
</comment>
<dbReference type="GO" id="GO:0003677">
    <property type="term" value="F:DNA binding"/>
    <property type="evidence" value="ECO:0007669"/>
    <property type="project" value="UniProtKB-KW"/>
</dbReference>
<dbReference type="GO" id="GO:0005634">
    <property type="term" value="C:nucleus"/>
    <property type="evidence" value="ECO:0007669"/>
    <property type="project" value="UniProtKB-SubCell"/>
</dbReference>
<evidence type="ECO:0000256" key="9">
    <source>
        <dbReference type="ARBA" id="ARBA00023125"/>
    </source>
</evidence>
<evidence type="ECO:0000256" key="14">
    <source>
        <dbReference type="ARBA" id="ARBA00023242"/>
    </source>
</evidence>
<feature type="compositionally biased region" description="Low complexity" evidence="16">
    <location>
        <begin position="170"/>
        <end position="190"/>
    </location>
</feature>
<evidence type="ECO:0000313" key="18">
    <source>
        <dbReference type="Proteomes" id="UP000236370"/>
    </source>
</evidence>
<dbReference type="Proteomes" id="UP000236370">
    <property type="component" value="Unassembled WGS sequence"/>
</dbReference>
<dbReference type="GO" id="GO:0030659">
    <property type="term" value="C:cytoplasmic vesicle membrane"/>
    <property type="evidence" value="ECO:0007669"/>
    <property type="project" value="UniProtKB-SubCell"/>
</dbReference>
<feature type="compositionally biased region" description="Basic and acidic residues" evidence="16">
    <location>
        <begin position="391"/>
        <end position="405"/>
    </location>
</feature>
<keyword evidence="15" id="KW-0968">Cytoplasmic vesicle</keyword>
<evidence type="ECO:0000256" key="5">
    <source>
        <dbReference type="ARBA" id="ARBA00022843"/>
    </source>
</evidence>
<organism evidence="17 18">
    <name type="scientific">Pan troglodytes</name>
    <name type="common">Chimpanzee</name>
    <dbReference type="NCBI Taxonomy" id="9598"/>
    <lineage>
        <taxon>Eukaryota</taxon>
        <taxon>Metazoa</taxon>
        <taxon>Chordata</taxon>
        <taxon>Craniata</taxon>
        <taxon>Vertebrata</taxon>
        <taxon>Euteleostomi</taxon>
        <taxon>Mammalia</taxon>
        <taxon>Eutheria</taxon>
        <taxon>Euarchontoglires</taxon>
        <taxon>Primates</taxon>
        <taxon>Haplorrhini</taxon>
        <taxon>Catarrhini</taxon>
        <taxon>Hominidae</taxon>
        <taxon>Pan</taxon>
    </lineage>
</organism>
<evidence type="ECO:0000256" key="16">
    <source>
        <dbReference type="SAM" id="MobiDB-lite"/>
    </source>
</evidence>
<dbReference type="EMBL" id="NBAG03000529">
    <property type="protein sequence ID" value="PNI17214.1"/>
    <property type="molecule type" value="Genomic_DNA"/>
</dbReference>
<proteinExistence type="predicted"/>
<keyword evidence="14" id="KW-0539">Nucleus</keyword>
<keyword evidence="4" id="KW-0153">Cholesterol metabolism</keyword>
<feature type="region of interest" description="Disordered" evidence="16">
    <location>
        <begin position="39"/>
        <end position="192"/>
    </location>
</feature>
<keyword evidence="11" id="KW-0804">Transcription</keyword>
<evidence type="ECO:0000256" key="3">
    <source>
        <dbReference type="ARBA" id="ARBA00004394"/>
    </source>
</evidence>
<gene>
    <name evidence="17" type="ORF">CK820_G0051094</name>
</gene>
<dbReference type="Gene3D" id="4.10.280.10">
    <property type="entry name" value="Helix-loop-helix DNA-binding domain"/>
    <property type="match status" value="1"/>
</dbReference>
<dbReference type="PANTHER" id="PTHR46062">
    <property type="entry name" value="STEROL REGULATORY ELEMENT-BINDING PROTEIN"/>
    <property type="match status" value="1"/>
</dbReference>
<feature type="region of interest" description="Disordered" evidence="16">
    <location>
        <begin position="347"/>
        <end position="405"/>
    </location>
</feature>
<evidence type="ECO:0000313" key="17">
    <source>
        <dbReference type="EMBL" id="PNI17214.1"/>
    </source>
</evidence>
<dbReference type="AlphaFoldDB" id="A0A2J8J387"/>
<evidence type="ECO:0000256" key="10">
    <source>
        <dbReference type="ARBA" id="ARBA00023159"/>
    </source>
</evidence>
<feature type="compositionally biased region" description="Low complexity" evidence="16">
    <location>
        <begin position="78"/>
        <end position="95"/>
    </location>
</feature>
<feature type="compositionally biased region" description="Low complexity" evidence="16">
    <location>
        <begin position="62"/>
        <end position="71"/>
    </location>
</feature>
<evidence type="ECO:0000256" key="2">
    <source>
        <dbReference type="ARBA" id="ARBA00004156"/>
    </source>
</evidence>
<keyword evidence="6" id="KW-0805">Transcription regulation</keyword>
<evidence type="ECO:0000256" key="12">
    <source>
        <dbReference type="ARBA" id="ARBA00023166"/>
    </source>
</evidence>
<evidence type="ECO:0000256" key="4">
    <source>
        <dbReference type="ARBA" id="ARBA00022548"/>
    </source>
</evidence>
<evidence type="ECO:0000256" key="15">
    <source>
        <dbReference type="ARBA" id="ARBA00023329"/>
    </source>
</evidence>